<dbReference type="AlphaFoldDB" id="A0A1A8TA85"/>
<dbReference type="InterPro" id="IPR027417">
    <property type="entry name" value="P-loop_NTPase"/>
</dbReference>
<evidence type="ECO:0000256" key="3">
    <source>
        <dbReference type="ARBA" id="ARBA00022448"/>
    </source>
</evidence>
<evidence type="ECO:0000256" key="4">
    <source>
        <dbReference type="ARBA" id="ARBA00022475"/>
    </source>
</evidence>
<protein>
    <submittedName>
        <fullName evidence="9">Glutathione import ATP-binding protein GsiA</fullName>
        <ecNumber evidence="9">3.6.3.-</ecNumber>
    </submittedName>
</protein>
<sequence>MNPLISVDQLSVYSKASCLVSPLTFNLHQDRPLTILGQTGSGKSLLAQAIMGLLPDSLTLKGTVSIFAKALTKQECRAMWGKELVMLPQEPWHALDPLMTSQKQVCDVYHWVVGQSKHIANSSAMEALTSLGLEKSADKLPGELSGGMAQRLAIVAATAGGASLILADEPTKGLDVSRREEVIRLLQDKSQGGGLLTITHDVHVAKQLGGDIMVIKEGQLVESGTVEQVLSHPQAEYTKLLLQAQPSEWPIVDRDPSYFAKSDRVMQAEALRLARGGKTIIEGLSFTISKGEVVGVVGDSGCGKSSLGDALLGLLPLEAGSIERFDKKAKPHQWLKLYQDPPSAFSGSVSLATLLDDLIGLHGVDRSRIGPLMARLSLSQEILERTCLEVSGGELQRFAILRALLLDPVFLFADEPTSRLDPITAKEVTMLLVELAREQDCSVLLVSHDPDMIRHTCDQVIALS</sequence>
<reference evidence="9 10" key="1">
    <citation type="submission" date="2016-06" db="EMBL/GenBank/DDBJ databases">
        <authorList>
            <person name="Kjaerup R.B."/>
            <person name="Dalgaard T.S."/>
            <person name="Juul-Madsen H.R."/>
        </authorList>
    </citation>
    <scope>NUCLEOTIDE SEQUENCE [LARGE SCALE GENOMIC DNA]</scope>
    <source>
        <strain evidence="9 10">CECT 8886</strain>
    </source>
</reference>
<dbReference type="InterPro" id="IPR017871">
    <property type="entry name" value="ABC_transporter-like_CS"/>
</dbReference>
<keyword evidence="9" id="KW-0378">Hydrolase</keyword>
<accession>A0A1A8TA85</accession>
<dbReference type="EMBL" id="FLOB01000003">
    <property type="protein sequence ID" value="SBS29744.1"/>
    <property type="molecule type" value="Genomic_DNA"/>
</dbReference>
<dbReference type="Pfam" id="PF00005">
    <property type="entry name" value="ABC_tran"/>
    <property type="match status" value="2"/>
</dbReference>
<keyword evidence="7" id="KW-0472">Membrane</keyword>
<keyword evidence="4" id="KW-1003">Cell membrane</keyword>
<dbReference type="PANTHER" id="PTHR43297:SF7">
    <property type="entry name" value="D,D-DIPEPTIDE TRANSPORT ATP-BINDING PROTEIN DDPD-RELATED"/>
    <property type="match status" value="1"/>
</dbReference>
<comment type="similarity">
    <text evidence="2">Belongs to the ABC transporter superfamily.</text>
</comment>
<dbReference type="STRING" id="1792290.MSP8886_01591"/>
<feature type="domain" description="ABC transporter" evidence="8">
    <location>
        <begin position="266"/>
        <end position="464"/>
    </location>
</feature>
<dbReference type="InterPro" id="IPR003439">
    <property type="entry name" value="ABC_transporter-like_ATP-bd"/>
</dbReference>
<proteinExistence type="inferred from homology"/>
<evidence type="ECO:0000313" key="10">
    <source>
        <dbReference type="Proteomes" id="UP000092544"/>
    </source>
</evidence>
<comment type="subcellular location">
    <subcellularLocation>
        <location evidence="1">Cell inner membrane</location>
        <topology evidence="1">Peripheral membrane protein</topology>
    </subcellularLocation>
</comment>
<name>A0A1A8TA85_9GAMM</name>
<feature type="domain" description="ABC transporter" evidence="8">
    <location>
        <begin position="5"/>
        <end position="242"/>
    </location>
</feature>
<evidence type="ECO:0000259" key="8">
    <source>
        <dbReference type="PROSITE" id="PS50893"/>
    </source>
</evidence>
<organism evidence="9 10">
    <name type="scientific">Marinomonas spartinae</name>
    <dbReference type="NCBI Taxonomy" id="1792290"/>
    <lineage>
        <taxon>Bacteria</taxon>
        <taxon>Pseudomonadati</taxon>
        <taxon>Pseudomonadota</taxon>
        <taxon>Gammaproteobacteria</taxon>
        <taxon>Oceanospirillales</taxon>
        <taxon>Oceanospirillaceae</taxon>
        <taxon>Marinomonas</taxon>
    </lineage>
</organism>
<dbReference type="EC" id="3.6.3.-" evidence="9"/>
<keyword evidence="10" id="KW-1185">Reference proteome</keyword>
<dbReference type="PROSITE" id="PS50893">
    <property type="entry name" value="ABC_TRANSPORTER_2"/>
    <property type="match status" value="2"/>
</dbReference>
<keyword evidence="6 9" id="KW-0067">ATP-binding</keyword>
<evidence type="ECO:0000256" key="1">
    <source>
        <dbReference type="ARBA" id="ARBA00004417"/>
    </source>
</evidence>
<evidence type="ECO:0000256" key="7">
    <source>
        <dbReference type="ARBA" id="ARBA00023136"/>
    </source>
</evidence>
<dbReference type="Gene3D" id="3.40.50.300">
    <property type="entry name" value="P-loop containing nucleotide triphosphate hydrolases"/>
    <property type="match status" value="2"/>
</dbReference>
<evidence type="ECO:0000256" key="2">
    <source>
        <dbReference type="ARBA" id="ARBA00005417"/>
    </source>
</evidence>
<evidence type="ECO:0000256" key="6">
    <source>
        <dbReference type="ARBA" id="ARBA00022840"/>
    </source>
</evidence>
<dbReference type="GO" id="GO:0016887">
    <property type="term" value="F:ATP hydrolysis activity"/>
    <property type="evidence" value="ECO:0007669"/>
    <property type="project" value="InterPro"/>
</dbReference>
<dbReference type="InterPro" id="IPR003593">
    <property type="entry name" value="AAA+_ATPase"/>
</dbReference>
<dbReference type="GO" id="GO:0005886">
    <property type="term" value="C:plasma membrane"/>
    <property type="evidence" value="ECO:0007669"/>
    <property type="project" value="UniProtKB-SubCell"/>
</dbReference>
<dbReference type="PANTHER" id="PTHR43297">
    <property type="entry name" value="OLIGOPEPTIDE TRANSPORT ATP-BINDING PROTEIN APPD"/>
    <property type="match status" value="1"/>
</dbReference>
<dbReference type="SMART" id="SM00382">
    <property type="entry name" value="AAA"/>
    <property type="match status" value="2"/>
</dbReference>
<evidence type="ECO:0000313" key="9">
    <source>
        <dbReference type="EMBL" id="SBS29744.1"/>
    </source>
</evidence>
<dbReference type="PROSITE" id="PS00211">
    <property type="entry name" value="ABC_TRANSPORTER_1"/>
    <property type="match status" value="2"/>
</dbReference>
<evidence type="ECO:0000256" key="5">
    <source>
        <dbReference type="ARBA" id="ARBA00022741"/>
    </source>
</evidence>
<keyword evidence="5" id="KW-0547">Nucleotide-binding</keyword>
<dbReference type="OrthoDB" id="9784450at2"/>
<dbReference type="SUPFAM" id="SSF52540">
    <property type="entry name" value="P-loop containing nucleoside triphosphate hydrolases"/>
    <property type="match status" value="2"/>
</dbReference>
<dbReference type="InterPro" id="IPR050388">
    <property type="entry name" value="ABC_Ni/Peptide_Import"/>
</dbReference>
<dbReference type="Proteomes" id="UP000092544">
    <property type="component" value="Unassembled WGS sequence"/>
</dbReference>
<dbReference type="GO" id="GO:0005524">
    <property type="term" value="F:ATP binding"/>
    <property type="evidence" value="ECO:0007669"/>
    <property type="project" value="UniProtKB-KW"/>
</dbReference>
<dbReference type="RefSeq" id="WP_067014671.1">
    <property type="nucleotide sequence ID" value="NZ_FLOB01000003.1"/>
</dbReference>
<keyword evidence="3" id="KW-0813">Transport</keyword>
<gene>
    <name evidence="9" type="primary">gsiA_2</name>
    <name evidence="9" type="ORF">MSP8886_01591</name>
</gene>